<dbReference type="Proteomes" id="UP000585050">
    <property type="component" value="Unassembled WGS sequence"/>
</dbReference>
<dbReference type="EMBL" id="JABAIL010000001">
    <property type="protein sequence ID" value="NLR90214.1"/>
    <property type="molecule type" value="Genomic_DNA"/>
</dbReference>
<dbReference type="RefSeq" id="WP_168880923.1">
    <property type="nucleotide sequence ID" value="NZ_JABAIL010000001.1"/>
</dbReference>
<evidence type="ECO:0008006" key="3">
    <source>
        <dbReference type="Google" id="ProtNLM"/>
    </source>
</evidence>
<accession>A0A7X8XUG0</accession>
<keyword evidence="2" id="KW-1185">Reference proteome</keyword>
<reference evidence="1 2" key="1">
    <citation type="submission" date="2020-04" db="EMBL/GenBank/DDBJ databases">
        <title>Flammeovirga sp. SR4, a novel species isolated from seawater.</title>
        <authorList>
            <person name="Wang X."/>
        </authorList>
    </citation>
    <scope>NUCLEOTIDE SEQUENCE [LARGE SCALE GENOMIC DNA]</scope>
    <source>
        <strain evidence="1 2">SR4</strain>
    </source>
</reference>
<dbReference type="PROSITE" id="PS51257">
    <property type="entry name" value="PROKAR_LIPOPROTEIN"/>
    <property type="match status" value="1"/>
</dbReference>
<evidence type="ECO:0000313" key="1">
    <source>
        <dbReference type="EMBL" id="NLR90214.1"/>
    </source>
</evidence>
<sequence length="122" mass="14457">MKKVILILFYCILIGCNQNKEVIPADEYKTYVRSNLNETFRHEVKVNITKMTFERRTSDGDFYKGNISKAAKISPNEAQDYVLHIKQKRQSCEYDWMETDETELMEFSFFNEVDGFTLQECN</sequence>
<evidence type="ECO:0000313" key="2">
    <source>
        <dbReference type="Proteomes" id="UP000585050"/>
    </source>
</evidence>
<name>A0A7X8XUG0_9BACT</name>
<dbReference type="AlphaFoldDB" id="A0A7X8XUG0"/>
<proteinExistence type="predicted"/>
<organism evidence="1 2">
    <name type="scientific">Flammeovirga agarivorans</name>
    <dbReference type="NCBI Taxonomy" id="2726742"/>
    <lineage>
        <taxon>Bacteria</taxon>
        <taxon>Pseudomonadati</taxon>
        <taxon>Bacteroidota</taxon>
        <taxon>Cytophagia</taxon>
        <taxon>Cytophagales</taxon>
        <taxon>Flammeovirgaceae</taxon>
        <taxon>Flammeovirga</taxon>
    </lineage>
</organism>
<comment type="caution">
    <text evidence="1">The sequence shown here is derived from an EMBL/GenBank/DDBJ whole genome shotgun (WGS) entry which is preliminary data.</text>
</comment>
<protein>
    <recommendedName>
        <fullName evidence="3">Lipoprotein</fullName>
    </recommendedName>
</protein>
<gene>
    <name evidence="1" type="ORF">HGP29_03305</name>
</gene>